<dbReference type="GO" id="GO:0016787">
    <property type="term" value="F:hydrolase activity"/>
    <property type="evidence" value="ECO:0007669"/>
    <property type="project" value="InterPro"/>
</dbReference>
<protein>
    <submittedName>
        <fullName evidence="5">Acetylornithine deacetylase</fullName>
    </submittedName>
</protein>
<comment type="cofactor">
    <cofactor evidence="1">
        <name>Zn(2+)</name>
        <dbReference type="ChEBI" id="CHEBI:29105"/>
    </cofactor>
</comment>
<dbReference type="Gene3D" id="3.30.70.360">
    <property type="match status" value="1"/>
</dbReference>
<dbReference type="Proteomes" id="UP000256388">
    <property type="component" value="Unassembled WGS sequence"/>
</dbReference>
<dbReference type="AlphaFoldDB" id="A0A347ZQ00"/>
<keyword evidence="4" id="KW-0170">Cobalt</keyword>
<dbReference type="PANTHER" id="PTHR43808:SF25">
    <property type="entry name" value="PEPTIDASE M20 DIMERISATION DOMAIN-CONTAINING PROTEIN"/>
    <property type="match status" value="1"/>
</dbReference>
<proteinExistence type="inferred from homology"/>
<dbReference type="Gene3D" id="3.40.630.10">
    <property type="entry name" value="Zn peptidases"/>
    <property type="match status" value="1"/>
</dbReference>
<evidence type="ECO:0000313" key="6">
    <source>
        <dbReference type="Proteomes" id="UP000256388"/>
    </source>
</evidence>
<evidence type="ECO:0000256" key="2">
    <source>
        <dbReference type="ARBA" id="ARBA00006247"/>
    </source>
</evidence>
<accession>A0A347ZQ00</accession>
<dbReference type="InterPro" id="IPR010182">
    <property type="entry name" value="ArgE/DapE"/>
</dbReference>
<comment type="similarity">
    <text evidence="2">Belongs to the peptidase M20A family.</text>
</comment>
<evidence type="ECO:0000256" key="4">
    <source>
        <dbReference type="ARBA" id="ARBA00023285"/>
    </source>
</evidence>
<dbReference type="RefSeq" id="WP_116225986.1">
    <property type="nucleotide sequence ID" value="NZ_AP018437.1"/>
</dbReference>
<dbReference type="InterPro" id="IPR050072">
    <property type="entry name" value="Peptidase_M20A"/>
</dbReference>
<evidence type="ECO:0000256" key="1">
    <source>
        <dbReference type="ARBA" id="ARBA00001947"/>
    </source>
</evidence>
<keyword evidence="3" id="KW-0862">Zinc</keyword>
<organism evidence="5 6">
    <name type="scientific">Pelolinea submarina</name>
    <dbReference type="NCBI Taxonomy" id="913107"/>
    <lineage>
        <taxon>Bacteria</taxon>
        <taxon>Bacillati</taxon>
        <taxon>Chloroflexota</taxon>
        <taxon>Anaerolineae</taxon>
        <taxon>Anaerolineales</taxon>
        <taxon>Anaerolineaceae</taxon>
        <taxon>Pelolinea</taxon>
    </lineage>
</organism>
<sequence length="446" mass="49223">MNSLNKDEKKDLVESKVLSWIDDHHDEIAGFLQELIQIPSVNPWFRPKEDESREADVQKAIGNRMQALGAEVANWEPNAKELAKYEGRAGYYADHKFEGRPNQAAVLKGSGGGRSMLLTGHVDVVPAGNGWTVDPYLGERREGVIYGRGAVDMKGGIAAMIMAVEAVVKSGYRMKGDVTVGTVVDEEAGGMGTLDFVDKGYRADACIMTESTDLKVAPLCRGILWGKLIIPGRSGHIELPQGDWREGGAVDAVTLARVFMDHFDRLNADWRLRKTHPYMSIPCQLYIAQVNAGEYPTAFANKAELVFDAQYLPREKDDMGLGSKVKAEIEEFINRVAMTEPWLREHPPVIEWLIDADCGETPVEHPFVQTIGESLKKVISEEMIEGIGFHTDMGWFTNVGIPTVNFGPGNPSVAHQDNESLEEKELIKAVKTIALTLIEWCGVADA</sequence>
<dbReference type="NCBIfam" id="TIGR01910">
    <property type="entry name" value="DapE-ArgE"/>
    <property type="match status" value="1"/>
</dbReference>
<keyword evidence="6" id="KW-1185">Reference proteome</keyword>
<dbReference type="PANTHER" id="PTHR43808">
    <property type="entry name" value="ACETYLORNITHINE DEACETYLASE"/>
    <property type="match status" value="1"/>
</dbReference>
<gene>
    <name evidence="5" type="ORF">DFR64_2723</name>
</gene>
<evidence type="ECO:0000256" key="3">
    <source>
        <dbReference type="ARBA" id="ARBA00022833"/>
    </source>
</evidence>
<dbReference type="Pfam" id="PF01546">
    <property type="entry name" value="Peptidase_M20"/>
    <property type="match status" value="1"/>
</dbReference>
<dbReference type="OrthoDB" id="9792335at2"/>
<dbReference type="EMBL" id="QUMS01000004">
    <property type="protein sequence ID" value="REG06290.1"/>
    <property type="molecule type" value="Genomic_DNA"/>
</dbReference>
<dbReference type="SUPFAM" id="SSF53187">
    <property type="entry name" value="Zn-dependent exopeptidases"/>
    <property type="match status" value="1"/>
</dbReference>
<reference evidence="5 6" key="1">
    <citation type="submission" date="2018-08" db="EMBL/GenBank/DDBJ databases">
        <title>Genomic Encyclopedia of Type Strains, Phase IV (KMG-IV): sequencing the most valuable type-strain genomes for metagenomic binning, comparative biology and taxonomic classification.</title>
        <authorList>
            <person name="Goeker M."/>
        </authorList>
    </citation>
    <scope>NUCLEOTIDE SEQUENCE [LARGE SCALE GENOMIC DNA]</scope>
    <source>
        <strain evidence="5 6">DSM 23923</strain>
    </source>
</reference>
<comment type="caution">
    <text evidence="5">The sequence shown here is derived from an EMBL/GenBank/DDBJ whole genome shotgun (WGS) entry which is preliminary data.</text>
</comment>
<name>A0A347ZQ00_9CHLR</name>
<evidence type="ECO:0000313" key="5">
    <source>
        <dbReference type="EMBL" id="REG06290.1"/>
    </source>
</evidence>
<dbReference type="InterPro" id="IPR002933">
    <property type="entry name" value="Peptidase_M20"/>
</dbReference>